<dbReference type="Gene3D" id="3.40.1170.10">
    <property type="entry name" value="DNA repair protein MutS, domain I"/>
    <property type="match status" value="1"/>
</dbReference>
<protein>
    <recommendedName>
        <fullName evidence="1">DNA mismatch repair protein MutS-like N-terminal domain-containing protein</fullName>
    </recommendedName>
</protein>
<dbReference type="InterPro" id="IPR007695">
    <property type="entry name" value="DNA_mismatch_repair_MutS-lik_N"/>
</dbReference>
<gene>
    <name evidence="2" type="ORF">S01H1_34374</name>
</gene>
<dbReference type="GO" id="GO:0005524">
    <property type="term" value="F:ATP binding"/>
    <property type="evidence" value="ECO:0007669"/>
    <property type="project" value="InterPro"/>
</dbReference>
<feature type="non-terminal residue" evidence="2">
    <location>
        <position position="271"/>
    </location>
</feature>
<dbReference type="InterPro" id="IPR036678">
    <property type="entry name" value="MutS_con_dom_sf"/>
</dbReference>
<dbReference type="AlphaFoldDB" id="X0UC50"/>
<name>X0UC50_9ZZZZ</name>
<organism evidence="2">
    <name type="scientific">marine sediment metagenome</name>
    <dbReference type="NCBI Taxonomy" id="412755"/>
    <lineage>
        <taxon>unclassified sequences</taxon>
        <taxon>metagenomes</taxon>
        <taxon>ecological metagenomes</taxon>
    </lineage>
</organism>
<comment type="caution">
    <text evidence="2">The sequence shown here is derived from an EMBL/GenBank/DDBJ whole genome shotgun (WGS) entry which is preliminary data.</text>
</comment>
<dbReference type="SUPFAM" id="SSF53150">
    <property type="entry name" value="DNA repair protein MutS, domain II"/>
    <property type="match status" value="1"/>
</dbReference>
<sequence>VVLMQIGSFYEIYEYDPEKDTDVKSWPSKRLGVACDVSKLLNMRLTSKDNNKPYSLTNPNMCGFPCIAYEKHKDVLLSHDYTIVRIDQRKEIQNNKEKIVRFIAEIVSPATHIDNISSIPISNNILCLFIEIQKESRNFEDYLLTIGISSIDVTTGENTVTEIYSKHQDAIYAIQETYRYLNTIRPREALIYIENLKCMDYKNFIISNLELDTIPIYNILVNKVDKNFVKQEYMTQFLSKLFSPEQINPNIIEELNLERLYYGTVSYLLLL</sequence>
<dbReference type="InterPro" id="IPR016151">
    <property type="entry name" value="DNA_mismatch_repair_MutS_N"/>
</dbReference>
<dbReference type="SUPFAM" id="SSF55271">
    <property type="entry name" value="DNA repair protein MutS, domain I"/>
    <property type="match status" value="1"/>
</dbReference>
<dbReference type="GO" id="GO:0030983">
    <property type="term" value="F:mismatched DNA binding"/>
    <property type="evidence" value="ECO:0007669"/>
    <property type="project" value="InterPro"/>
</dbReference>
<evidence type="ECO:0000259" key="1">
    <source>
        <dbReference type="Pfam" id="PF01624"/>
    </source>
</evidence>
<feature type="non-terminal residue" evidence="2">
    <location>
        <position position="1"/>
    </location>
</feature>
<reference evidence="2" key="1">
    <citation type="journal article" date="2014" name="Front. Microbiol.">
        <title>High frequency of phylogenetically diverse reductive dehalogenase-homologous genes in deep subseafloor sedimentary metagenomes.</title>
        <authorList>
            <person name="Kawai M."/>
            <person name="Futagami T."/>
            <person name="Toyoda A."/>
            <person name="Takaki Y."/>
            <person name="Nishi S."/>
            <person name="Hori S."/>
            <person name="Arai W."/>
            <person name="Tsubouchi T."/>
            <person name="Morono Y."/>
            <person name="Uchiyama I."/>
            <person name="Ito T."/>
            <person name="Fujiyama A."/>
            <person name="Inagaki F."/>
            <person name="Takami H."/>
        </authorList>
    </citation>
    <scope>NUCLEOTIDE SEQUENCE</scope>
    <source>
        <strain evidence="2">Expedition CK06-06</strain>
    </source>
</reference>
<proteinExistence type="predicted"/>
<dbReference type="EMBL" id="BARS01021398">
    <property type="protein sequence ID" value="GAG03160.1"/>
    <property type="molecule type" value="Genomic_DNA"/>
</dbReference>
<evidence type="ECO:0000313" key="2">
    <source>
        <dbReference type="EMBL" id="GAG03160.1"/>
    </source>
</evidence>
<accession>X0UC50</accession>
<dbReference type="Pfam" id="PF01624">
    <property type="entry name" value="MutS_I"/>
    <property type="match status" value="1"/>
</dbReference>
<feature type="domain" description="DNA mismatch repair protein MutS-like N-terminal" evidence="1">
    <location>
        <begin position="34"/>
        <end position="114"/>
    </location>
</feature>
<dbReference type="GO" id="GO:0006298">
    <property type="term" value="P:mismatch repair"/>
    <property type="evidence" value="ECO:0007669"/>
    <property type="project" value="InterPro"/>
</dbReference>